<dbReference type="eggNOG" id="KOG4572">
    <property type="taxonomic scope" value="Eukaryota"/>
</dbReference>
<dbReference type="InterPro" id="IPR019460">
    <property type="entry name" value="Atg11_C"/>
</dbReference>
<dbReference type="HOGENOM" id="CLU_1549297_0_0_1"/>
<reference evidence="6" key="1">
    <citation type="submission" date="2012-12" db="EMBL/GenBank/DDBJ databases">
        <authorList>
            <person name="Hellsten U."/>
            <person name="Grimwood J."/>
            <person name="Chapman J.A."/>
            <person name="Shapiro H."/>
            <person name="Aerts A."/>
            <person name="Otillar R.P."/>
            <person name="Terry A.Y."/>
            <person name="Boore J.L."/>
            <person name="Simakov O."/>
            <person name="Marletaz F."/>
            <person name="Cho S.-J."/>
            <person name="Edsinger-Gonzales E."/>
            <person name="Havlak P."/>
            <person name="Kuo D.-H."/>
            <person name="Larsson T."/>
            <person name="Lv J."/>
            <person name="Arendt D."/>
            <person name="Savage R."/>
            <person name="Osoegawa K."/>
            <person name="de Jong P."/>
            <person name="Lindberg D.R."/>
            <person name="Seaver E.C."/>
            <person name="Weisblat D.A."/>
            <person name="Putnam N.H."/>
            <person name="Grigoriev I.V."/>
            <person name="Rokhsar D.S."/>
        </authorList>
    </citation>
    <scope>NUCLEOTIDE SEQUENCE</scope>
</reference>
<feature type="domain" description="Autophagy-related protein 11 C-terminal" evidence="3">
    <location>
        <begin position="37"/>
        <end position="158"/>
    </location>
</feature>
<evidence type="ECO:0000259" key="3">
    <source>
        <dbReference type="Pfam" id="PF10377"/>
    </source>
</evidence>
<dbReference type="CTD" id="20202351"/>
<reference evidence="4 6" key="2">
    <citation type="journal article" date="2013" name="Nature">
        <title>Insights into bilaterian evolution from three spiralian genomes.</title>
        <authorList>
            <person name="Simakov O."/>
            <person name="Marletaz F."/>
            <person name="Cho S.J."/>
            <person name="Edsinger-Gonzales E."/>
            <person name="Havlak P."/>
            <person name="Hellsten U."/>
            <person name="Kuo D.H."/>
            <person name="Larsson T."/>
            <person name="Lv J."/>
            <person name="Arendt D."/>
            <person name="Savage R."/>
            <person name="Osoegawa K."/>
            <person name="de Jong P."/>
            <person name="Grimwood J."/>
            <person name="Chapman J.A."/>
            <person name="Shapiro H."/>
            <person name="Aerts A."/>
            <person name="Otillar R.P."/>
            <person name="Terry A.Y."/>
            <person name="Boore J.L."/>
            <person name="Grigoriev I.V."/>
            <person name="Lindberg D.R."/>
            <person name="Seaver E.C."/>
            <person name="Weisblat D.A."/>
            <person name="Putnam N.H."/>
            <person name="Rokhsar D.S."/>
        </authorList>
    </citation>
    <scope>NUCLEOTIDE SEQUENCE</scope>
</reference>
<reference evidence="5" key="3">
    <citation type="submission" date="2015-06" db="UniProtKB">
        <authorList>
            <consortium name="EnsemblMetazoa"/>
        </authorList>
    </citation>
    <scope>IDENTIFICATION</scope>
</reference>
<dbReference type="Pfam" id="PF10377">
    <property type="entry name" value="ATG11"/>
    <property type="match status" value="1"/>
</dbReference>
<organism evidence="5 6">
    <name type="scientific">Helobdella robusta</name>
    <name type="common">Californian leech</name>
    <dbReference type="NCBI Taxonomy" id="6412"/>
    <lineage>
        <taxon>Eukaryota</taxon>
        <taxon>Metazoa</taxon>
        <taxon>Spiralia</taxon>
        <taxon>Lophotrochozoa</taxon>
        <taxon>Annelida</taxon>
        <taxon>Clitellata</taxon>
        <taxon>Hirudinea</taxon>
        <taxon>Rhynchobdellida</taxon>
        <taxon>Glossiphoniidae</taxon>
        <taxon>Helobdella</taxon>
    </lineage>
</organism>
<proteinExistence type="predicted"/>
<name>T1F0K1_HELRO</name>
<keyword evidence="1" id="KW-0072">Autophagy</keyword>
<dbReference type="EMBL" id="KB095959">
    <property type="protein sequence ID" value="ESO09423.1"/>
    <property type="molecule type" value="Genomic_DNA"/>
</dbReference>
<dbReference type="KEGG" id="hro:HELRODRAFT_168407"/>
<dbReference type="AlphaFoldDB" id="T1F0K1"/>
<dbReference type="EnsemblMetazoa" id="HelroT168407">
    <property type="protein sequence ID" value="HelroP168407"/>
    <property type="gene ID" value="HelroG168407"/>
</dbReference>
<dbReference type="GeneID" id="20202351"/>
<dbReference type="EMBL" id="AMQM01002958">
    <property type="status" value="NOT_ANNOTATED_CDS"/>
    <property type="molecule type" value="Genomic_DNA"/>
</dbReference>
<gene>
    <name evidence="5" type="primary">20202351</name>
    <name evidence="4" type="ORF">HELRODRAFT_168407</name>
</gene>
<accession>T1F0K1</accession>
<keyword evidence="2" id="KW-0175">Coiled coil</keyword>
<sequence length="173" mass="19650">MLLLTFGIRFYTTELYTVIQAAITSPLIVNRLTMDQSIISQSVDQSTFERIFQLEDMKLNMSQSSRKDLQNNVNVTSCNVGSITLFVLDQQTGHYVAYLTSSNNKHFLHVDSLEGLGLSSTEVWIVAEVTEREQCQVKKSNNRFMLPVGTRFYRVKAKPWNPDTCKKTGGQKS</sequence>
<evidence type="ECO:0000313" key="5">
    <source>
        <dbReference type="EnsemblMetazoa" id="HelroP168407"/>
    </source>
</evidence>
<dbReference type="InterPro" id="IPR040040">
    <property type="entry name" value="ATG11"/>
</dbReference>
<evidence type="ECO:0000313" key="6">
    <source>
        <dbReference type="Proteomes" id="UP000015101"/>
    </source>
</evidence>
<dbReference type="STRING" id="6412.T1F0K1"/>
<dbReference type="InParanoid" id="T1F0K1"/>
<keyword evidence="6" id="KW-1185">Reference proteome</keyword>
<dbReference type="PANTHER" id="PTHR13222:SF1">
    <property type="entry name" value="RB1-INDUCIBLE COILED-COIL PROTEIN 1"/>
    <property type="match status" value="1"/>
</dbReference>
<protein>
    <recommendedName>
        <fullName evidence="3">Autophagy-related protein 11 C-terminal domain-containing protein</fullName>
    </recommendedName>
</protein>
<dbReference type="OrthoDB" id="447953at2759"/>
<dbReference type="PANTHER" id="PTHR13222">
    <property type="entry name" value="RB1-INDUCIBLE COILED-COIL"/>
    <property type="match status" value="1"/>
</dbReference>
<evidence type="ECO:0000256" key="1">
    <source>
        <dbReference type="ARBA" id="ARBA00023006"/>
    </source>
</evidence>
<evidence type="ECO:0000313" key="4">
    <source>
        <dbReference type="EMBL" id="ESO09423.1"/>
    </source>
</evidence>
<dbReference type="Proteomes" id="UP000015101">
    <property type="component" value="Unassembled WGS sequence"/>
</dbReference>
<dbReference type="GO" id="GO:0000045">
    <property type="term" value="P:autophagosome assembly"/>
    <property type="evidence" value="ECO:0007669"/>
    <property type="project" value="InterPro"/>
</dbReference>
<dbReference type="RefSeq" id="XP_009012516.1">
    <property type="nucleotide sequence ID" value="XM_009014268.1"/>
</dbReference>
<evidence type="ECO:0000256" key="2">
    <source>
        <dbReference type="ARBA" id="ARBA00023054"/>
    </source>
</evidence>